<dbReference type="PATRIC" id="fig|218284.4.peg.2552"/>
<evidence type="ECO:0000256" key="1">
    <source>
        <dbReference type="SAM" id="Phobius"/>
    </source>
</evidence>
<evidence type="ECO:0008006" key="4">
    <source>
        <dbReference type="Google" id="ProtNLM"/>
    </source>
</evidence>
<keyword evidence="1" id="KW-0812">Transmembrane</keyword>
<accession>A0A0P6VTX9</accession>
<sequence length="69" mass="8069">MKRSPLFSGVIYLLLGVLFTYFAVQNVQNDEGWGFFTYMLIFLATLDFGSGLRMIMLHFKIKKQIKNKK</sequence>
<reference evidence="2 3" key="1">
    <citation type="submission" date="2015-08" db="EMBL/GenBank/DDBJ databases">
        <title>Draft Genome Sequence of Bacillus vietnamensis UCD-SED5.</title>
        <authorList>
            <person name="Lee R.D."/>
            <person name="Jospin G."/>
            <person name="Lang J.M."/>
            <person name="Coil D.A."/>
            <person name="Eisen J.A."/>
        </authorList>
    </citation>
    <scope>NUCLEOTIDE SEQUENCE [LARGE SCALE GENOMIC DNA]</scope>
    <source>
        <strain evidence="2 3">UCD-SED5</strain>
    </source>
</reference>
<comment type="caution">
    <text evidence="2">The sequence shown here is derived from an EMBL/GenBank/DDBJ whole genome shotgun (WGS) entry which is preliminary data.</text>
</comment>
<gene>
    <name evidence="2" type="ORF">AM506_20010</name>
</gene>
<keyword evidence="1" id="KW-1133">Transmembrane helix</keyword>
<feature type="transmembrane region" description="Helical" evidence="1">
    <location>
        <begin position="7"/>
        <end position="24"/>
    </location>
</feature>
<evidence type="ECO:0000313" key="2">
    <source>
        <dbReference type="EMBL" id="KPL57837.1"/>
    </source>
</evidence>
<dbReference type="EMBL" id="LIXZ01000025">
    <property type="protein sequence ID" value="KPL57837.1"/>
    <property type="molecule type" value="Genomic_DNA"/>
</dbReference>
<evidence type="ECO:0000313" key="3">
    <source>
        <dbReference type="Proteomes" id="UP000050398"/>
    </source>
</evidence>
<proteinExistence type="predicted"/>
<feature type="transmembrane region" description="Helical" evidence="1">
    <location>
        <begin position="36"/>
        <end position="59"/>
    </location>
</feature>
<name>A0A0P6VTX9_9BACI</name>
<dbReference type="AlphaFoldDB" id="A0A0P6VTX9"/>
<dbReference type="RefSeq" id="WP_060674675.1">
    <property type="nucleotide sequence ID" value="NZ_LIXZ01000025.1"/>
</dbReference>
<organism evidence="2 3">
    <name type="scientific">Rossellomorea vietnamensis</name>
    <dbReference type="NCBI Taxonomy" id="218284"/>
    <lineage>
        <taxon>Bacteria</taxon>
        <taxon>Bacillati</taxon>
        <taxon>Bacillota</taxon>
        <taxon>Bacilli</taxon>
        <taxon>Bacillales</taxon>
        <taxon>Bacillaceae</taxon>
        <taxon>Rossellomorea</taxon>
    </lineage>
</organism>
<dbReference type="OrthoDB" id="2355666at2"/>
<keyword evidence="1" id="KW-0472">Membrane</keyword>
<dbReference type="eggNOG" id="ENOG502ZHHS">
    <property type="taxonomic scope" value="Bacteria"/>
</dbReference>
<dbReference type="Pfam" id="PF14146">
    <property type="entry name" value="DUF4305"/>
    <property type="match status" value="1"/>
</dbReference>
<dbReference type="Proteomes" id="UP000050398">
    <property type="component" value="Unassembled WGS sequence"/>
</dbReference>
<dbReference type="InterPro" id="IPR025426">
    <property type="entry name" value="DUF4305"/>
</dbReference>
<protein>
    <recommendedName>
        <fullName evidence="4">DUF4305 domain-containing protein</fullName>
    </recommendedName>
</protein>